<dbReference type="RefSeq" id="WP_005024966.1">
    <property type="nucleotide sequence ID" value="NZ_KE150238.1"/>
</dbReference>
<dbReference type="AlphaFoldDB" id="E5Y3A9"/>
<reference evidence="1 2" key="2">
    <citation type="submission" date="2013-04" db="EMBL/GenBank/DDBJ databases">
        <title>The Genome Sequence of Bilophila wadsworthia 3_1_6.</title>
        <authorList>
            <consortium name="The Broad Institute Genomics Platform"/>
            <person name="Earl A."/>
            <person name="Ward D."/>
            <person name="Feldgarden M."/>
            <person name="Gevers D."/>
            <person name="Sibley C."/>
            <person name="Strauss J."/>
            <person name="Allen-Vercoe E."/>
            <person name="Walker B."/>
            <person name="Young S."/>
            <person name="Zeng Q."/>
            <person name="Gargeya S."/>
            <person name="Fitzgerald M."/>
            <person name="Haas B."/>
            <person name="Abouelleil A."/>
            <person name="Allen A.W."/>
            <person name="Alvarado L."/>
            <person name="Arachchi H.M."/>
            <person name="Berlin A.M."/>
            <person name="Chapman S.B."/>
            <person name="Gainer-Dewar J."/>
            <person name="Goldberg J."/>
            <person name="Griggs A."/>
            <person name="Gujja S."/>
            <person name="Hansen M."/>
            <person name="Howarth C."/>
            <person name="Imamovic A."/>
            <person name="Ireland A."/>
            <person name="Larimer J."/>
            <person name="McCowan C."/>
            <person name="Murphy C."/>
            <person name="Pearson M."/>
            <person name="Poon T.W."/>
            <person name="Priest M."/>
            <person name="Roberts A."/>
            <person name="Saif S."/>
            <person name="Shea T."/>
            <person name="Sisk P."/>
            <person name="Sykes S."/>
            <person name="Wortman J."/>
            <person name="Nusbaum C."/>
            <person name="Birren B."/>
        </authorList>
    </citation>
    <scope>NUCLEOTIDE SEQUENCE [LARGE SCALE GENOMIC DNA]</scope>
    <source>
        <strain evidence="1 2">3_1_6</strain>
    </source>
</reference>
<dbReference type="InterPro" id="IPR007922">
    <property type="entry name" value="DciA-like"/>
</dbReference>
<evidence type="ECO:0008006" key="3">
    <source>
        <dbReference type="Google" id="ProtNLM"/>
    </source>
</evidence>
<protein>
    <recommendedName>
        <fullName evidence="3">DUF721 domain-containing protein</fullName>
    </recommendedName>
</protein>
<dbReference type="Pfam" id="PF05258">
    <property type="entry name" value="DciA"/>
    <property type="match status" value="1"/>
</dbReference>
<evidence type="ECO:0000313" key="2">
    <source>
        <dbReference type="Proteomes" id="UP000006034"/>
    </source>
</evidence>
<dbReference type="GeneID" id="78085812"/>
<dbReference type="EMBL" id="ADCP02000001">
    <property type="protein sequence ID" value="EFV45525.1"/>
    <property type="molecule type" value="Genomic_DNA"/>
</dbReference>
<name>E5Y3A9_BILW3</name>
<evidence type="ECO:0000313" key="1">
    <source>
        <dbReference type="EMBL" id="EFV45525.1"/>
    </source>
</evidence>
<accession>E5Y3A9</accession>
<organism evidence="1 2">
    <name type="scientific">Bilophila wadsworthia (strain 3_1_6)</name>
    <dbReference type="NCBI Taxonomy" id="563192"/>
    <lineage>
        <taxon>Bacteria</taxon>
        <taxon>Pseudomonadati</taxon>
        <taxon>Thermodesulfobacteriota</taxon>
        <taxon>Desulfovibrionia</taxon>
        <taxon>Desulfovibrionales</taxon>
        <taxon>Desulfovibrionaceae</taxon>
        <taxon>Bilophila</taxon>
    </lineage>
</organism>
<dbReference type="STRING" id="563192.HMPREF0179_00670"/>
<dbReference type="HOGENOM" id="CLU_125373_0_0_7"/>
<dbReference type="Proteomes" id="UP000006034">
    <property type="component" value="Unassembled WGS sequence"/>
</dbReference>
<dbReference type="PANTHER" id="PTHR36456">
    <property type="entry name" value="UPF0232 PROTEIN SCO3875"/>
    <property type="match status" value="1"/>
</dbReference>
<sequence>MSYDYRIPQGRDKGKRTNGMFSLGGKLGSVLSALGNGEKLMQVRLWQNWEMVMGPDIAPLAWPLGARNDILIVGGEDNLALQELSFMTPEILERVNAFMDAPVFDRVELRLVMGDRPLDQMPDIQPSTRIRPAPPRPRQLGAHLEEMNPDSPVARCYAAYLRMHGVPTERKS</sequence>
<dbReference type="PANTHER" id="PTHR36456:SF1">
    <property type="entry name" value="UPF0232 PROTEIN SCO3875"/>
    <property type="match status" value="1"/>
</dbReference>
<gene>
    <name evidence="1" type="ORF">HMPREF0179_00670</name>
</gene>
<comment type="caution">
    <text evidence="1">The sequence shown here is derived from an EMBL/GenBank/DDBJ whole genome shotgun (WGS) entry which is preliminary data.</text>
</comment>
<dbReference type="eggNOG" id="COG5512">
    <property type="taxonomic scope" value="Bacteria"/>
</dbReference>
<proteinExistence type="predicted"/>
<dbReference type="OrthoDB" id="5471833at2"/>
<keyword evidence="2" id="KW-1185">Reference proteome</keyword>
<reference evidence="1 2" key="1">
    <citation type="submission" date="2010-10" db="EMBL/GenBank/DDBJ databases">
        <authorList>
            <consortium name="The Broad Institute Genome Sequencing Platform"/>
            <person name="Ward D."/>
            <person name="Earl A."/>
            <person name="Feldgarden M."/>
            <person name="Young S.K."/>
            <person name="Gargeya S."/>
            <person name="Zeng Q."/>
            <person name="Alvarado L."/>
            <person name="Berlin A."/>
            <person name="Bochicchio J."/>
            <person name="Chapman S.B."/>
            <person name="Chen Z."/>
            <person name="Freedman E."/>
            <person name="Gellesch M."/>
            <person name="Goldberg J."/>
            <person name="Griggs A."/>
            <person name="Gujja S."/>
            <person name="Heilman E."/>
            <person name="Heiman D."/>
            <person name="Howarth C."/>
            <person name="Mehta T."/>
            <person name="Neiman D."/>
            <person name="Pearson M."/>
            <person name="Roberts A."/>
            <person name="Saif S."/>
            <person name="Shea T."/>
            <person name="Shenoy N."/>
            <person name="Sisk P."/>
            <person name="Stolte C."/>
            <person name="Sykes S."/>
            <person name="White J."/>
            <person name="Yandava C."/>
            <person name="Allen-Vercoe E."/>
            <person name="Sibley C."/>
            <person name="Ambrose C.E."/>
            <person name="Strauss J."/>
            <person name="Daigneault M."/>
            <person name="Haas B."/>
            <person name="Nusbaum C."/>
            <person name="Birren B."/>
        </authorList>
    </citation>
    <scope>NUCLEOTIDE SEQUENCE [LARGE SCALE GENOMIC DNA]</scope>
    <source>
        <strain evidence="1 2">3_1_6</strain>
    </source>
</reference>